<sequence>MKKALYLLMGAVLVSVYSCKRDDQLKPVPDTEMAASKAQESLAINAVPLLIAGKKNTPGFTNGTGGAARFNTPSGIFVDGDGVLYVCDFSNSAVRKISTQNKVTTLNIDPDLFGSVEVSGGPQNVAVLNNGVVGVQSSNNILLYQNGAVFKNFDHFTDFSYGNFGGIDEGYDGTFFNFITNYVDLPNEVYNSKLGVIKNNAYLGGLTVISNDSNANNLEANSATTKYVVINARLNKLTSAGATVVYSNLIPSATVYDVAVSKAGTEIYVIDSGNIKRIKNNAILTIISGVKASSIALANSERYIYYTSADEQTVSRIALP</sequence>
<organism evidence="1 2">
    <name type="scientific">Mucilaginibacter psychrotolerans</name>
    <dbReference type="NCBI Taxonomy" id="1524096"/>
    <lineage>
        <taxon>Bacteria</taxon>
        <taxon>Pseudomonadati</taxon>
        <taxon>Bacteroidota</taxon>
        <taxon>Sphingobacteriia</taxon>
        <taxon>Sphingobacteriales</taxon>
        <taxon>Sphingobacteriaceae</taxon>
        <taxon>Mucilaginibacter</taxon>
    </lineage>
</organism>
<dbReference type="PANTHER" id="PTHR13833:SF71">
    <property type="entry name" value="NHL DOMAIN-CONTAINING PROTEIN"/>
    <property type="match status" value="1"/>
</dbReference>
<dbReference type="EMBL" id="SOZE01000016">
    <property type="protein sequence ID" value="TFF36306.1"/>
    <property type="molecule type" value="Genomic_DNA"/>
</dbReference>
<proteinExistence type="predicted"/>
<accession>A0A4Y8SD71</accession>
<dbReference type="PROSITE" id="PS51257">
    <property type="entry name" value="PROKAR_LIPOPROTEIN"/>
    <property type="match status" value="1"/>
</dbReference>
<dbReference type="SUPFAM" id="SSF101898">
    <property type="entry name" value="NHL repeat"/>
    <property type="match status" value="1"/>
</dbReference>
<dbReference type="Gene3D" id="2.120.10.30">
    <property type="entry name" value="TolB, C-terminal domain"/>
    <property type="match status" value="1"/>
</dbReference>
<dbReference type="InterPro" id="IPR011042">
    <property type="entry name" value="6-blade_b-propeller_TolB-like"/>
</dbReference>
<dbReference type="OrthoDB" id="670826at2"/>
<dbReference type="Proteomes" id="UP000297540">
    <property type="component" value="Unassembled WGS sequence"/>
</dbReference>
<comment type="caution">
    <text evidence="1">The sequence shown here is derived from an EMBL/GenBank/DDBJ whole genome shotgun (WGS) entry which is preliminary data.</text>
</comment>
<dbReference type="AlphaFoldDB" id="A0A4Y8SD71"/>
<evidence type="ECO:0000313" key="1">
    <source>
        <dbReference type="EMBL" id="TFF36306.1"/>
    </source>
</evidence>
<reference evidence="1 2" key="1">
    <citation type="journal article" date="2017" name="Int. J. Syst. Evol. Microbiol.">
        <title>Mucilaginibacterpsychrotolerans sp. nov., isolated from peatlands.</title>
        <authorList>
            <person name="Deng Y."/>
            <person name="Shen L."/>
            <person name="Xu B."/>
            <person name="Liu Y."/>
            <person name="Gu Z."/>
            <person name="Liu H."/>
            <person name="Zhou Y."/>
        </authorList>
    </citation>
    <scope>NUCLEOTIDE SEQUENCE [LARGE SCALE GENOMIC DNA]</scope>
    <source>
        <strain evidence="1 2">NH7-4</strain>
    </source>
</reference>
<keyword evidence="2" id="KW-1185">Reference proteome</keyword>
<evidence type="ECO:0008006" key="3">
    <source>
        <dbReference type="Google" id="ProtNLM"/>
    </source>
</evidence>
<name>A0A4Y8SD71_9SPHI</name>
<gene>
    <name evidence="1" type="ORF">E2R66_15835</name>
</gene>
<dbReference type="RefSeq" id="WP_133232358.1">
    <property type="nucleotide sequence ID" value="NZ_SOZE01000016.1"/>
</dbReference>
<evidence type="ECO:0000313" key="2">
    <source>
        <dbReference type="Proteomes" id="UP000297540"/>
    </source>
</evidence>
<protein>
    <recommendedName>
        <fullName evidence="3">SMP-30/Gluconolactonase/LRE-like region domain-containing protein</fullName>
    </recommendedName>
</protein>
<dbReference type="PANTHER" id="PTHR13833">
    <property type="match status" value="1"/>
</dbReference>